<accession>A0ABW7CEB6</accession>
<dbReference type="PROSITE" id="PS50851">
    <property type="entry name" value="CHEW"/>
    <property type="match status" value="1"/>
</dbReference>
<keyword evidence="3" id="KW-1185">Reference proteome</keyword>
<dbReference type="RefSeq" id="WP_190529016.1">
    <property type="nucleotide sequence ID" value="NZ_JAZAQF010000091.1"/>
</dbReference>
<feature type="domain" description="CheW-like" evidence="1">
    <location>
        <begin position="23"/>
        <end position="166"/>
    </location>
</feature>
<dbReference type="SUPFAM" id="SSF50341">
    <property type="entry name" value="CheW-like"/>
    <property type="match status" value="1"/>
</dbReference>
<dbReference type="Pfam" id="PF01584">
    <property type="entry name" value="CheW"/>
    <property type="match status" value="1"/>
</dbReference>
<gene>
    <name evidence="2" type="ORF">VPK24_17580</name>
</gene>
<evidence type="ECO:0000313" key="2">
    <source>
        <dbReference type="EMBL" id="MFG3819461.1"/>
    </source>
</evidence>
<evidence type="ECO:0000313" key="3">
    <source>
        <dbReference type="Proteomes" id="UP001604335"/>
    </source>
</evidence>
<dbReference type="Gene3D" id="2.40.50.180">
    <property type="entry name" value="CheA-289, Domain 4"/>
    <property type="match status" value="1"/>
</dbReference>
<sequence>MLSTNLTGPTAASGRSRARELPTIRAICFRSGGYEFALPMAVVLKVTHCPPLDNGDWSRSGLVYIDSQLIQVLDLALLLDYPERSPKGMGQFLVIARSGNTLCGLPTDSPPDSIDLPRDQVLPLPARFERSPLAHLAQCAVVLSPDTTPRTLFLLSLPQALDQANAVMGTTASGSPGSAS</sequence>
<organism evidence="2 3">
    <name type="scientific">Limnothrix redekei LRLZ20PSL1</name>
    <dbReference type="NCBI Taxonomy" id="3112953"/>
    <lineage>
        <taxon>Bacteria</taxon>
        <taxon>Bacillati</taxon>
        <taxon>Cyanobacteriota</taxon>
        <taxon>Cyanophyceae</taxon>
        <taxon>Pseudanabaenales</taxon>
        <taxon>Pseudanabaenaceae</taxon>
        <taxon>Limnothrix</taxon>
    </lineage>
</organism>
<dbReference type="Proteomes" id="UP001604335">
    <property type="component" value="Unassembled WGS sequence"/>
</dbReference>
<dbReference type="EMBL" id="JAZAQF010000091">
    <property type="protein sequence ID" value="MFG3819461.1"/>
    <property type="molecule type" value="Genomic_DNA"/>
</dbReference>
<dbReference type="InterPro" id="IPR002545">
    <property type="entry name" value="CheW-lke_dom"/>
</dbReference>
<protein>
    <submittedName>
        <fullName evidence="2">Chemotaxis protein CheW</fullName>
    </submittedName>
</protein>
<dbReference type="Gene3D" id="2.30.30.40">
    <property type="entry name" value="SH3 Domains"/>
    <property type="match status" value="1"/>
</dbReference>
<proteinExistence type="predicted"/>
<comment type="caution">
    <text evidence="2">The sequence shown here is derived from an EMBL/GenBank/DDBJ whole genome shotgun (WGS) entry which is preliminary data.</text>
</comment>
<dbReference type="InterPro" id="IPR036061">
    <property type="entry name" value="CheW-like_dom_sf"/>
</dbReference>
<evidence type="ECO:0000259" key="1">
    <source>
        <dbReference type="PROSITE" id="PS50851"/>
    </source>
</evidence>
<reference evidence="3" key="1">
    <citation type="journal article" date="2024" name="Algal Res.">
        <title>Biochemical, toxicological and genomic investigation of a high-biomass producing Limnothrix strain isolated from Italian shallow drinking water reservoir.</title>
        <authorList>
            <person name="Simonazzi M."/>
            <person name="Shishido T.K."/>
            <person name="Delbaje E."/>
            <person name="Wahlsten M."/>
            <person name="Fewer D.P."/>
            <person name="Sivonen K."/>
            <person name="Pezzolesi L."/>
            <person name="Pistocchi R."/>
        </authorList>
    </citation>
    <scope>NUCLEOTIDE SEQUENCE [LARGE SCALE GENOMIC DNA]</scope>
    <source>
        <strain evidence="3">LRLZ20PSL1</strain>
    </source>
</reference>
<name>A0ABW7CEB6_9CYAN</name>